<organism evidence="5 6">
    <name type="scientific">Cymbomonas tetramitiformis</name>
    <dbReference type="NCBI Taxonomy" id="36881"/>
    <lineage>
        <taxon>Eukaryota</taxon>
        <taxon>Viridiplantae</taxon>
        <taxon>Chlorophyta</taxon>
        <taxon>Pyramimonadophyceae</taxon>
        <taxon>Pyramimonadales</taxon>
        <taxon>Pyramimonadaceae</taxon>
        <taxon>Cymbomonas</taxon>
    </lineage>
</organism>
<keyword evidence="6" id="KW-1185">Reference proteome</keyword>
<dbReference type="Pfam" id="PF01480">
    <property type="entry name" value="PWI"/>
    <property type="match status" value="1"/>
</dbReference>
<feature type="compositionally biased region" description="Gly residues" evidence="3">
    <location>
        <begin position="315"/>
        <end position="324"/>
    </location>
</feature>
<evidence type="ECO:0000313" key="5">
    <source>
        <dbReference type="EMBL" id="KAK3278469.1"/>
    </source>
</evidence>
<comment type="caution">
    <text evidence="5">The sequence shown here is derived from an EMBL/GenBank/DDBJ whole genome shotgun (WGS) entry which is preliminary data.</text>
</comment>
<dbReference type="Proteomes" id="UP001190700">
    <property type="component" value="Unassembled WGS sequence"/>
</dbReference>
<evidence type="ECO:0000313" key="6">
    <source>
        <dbReference type="Proteomes" id="UP001190700"/>
    </source>
</evidence>
<dbReference type="GO" id="GO:0008270">
    <property type="term" value="F:zinc ion binding"/>
    <property type="evidence" value="ECO:0007669"/>
    <property type="project" value="UniProtKB-KW"/>
</dbReference>
<dbReference type="GO" id="GO:0005634">
    <property type="term" value="C:nucleus"/>
    <property type="evidence" value="ECO:0007669"/>
    <property type="project" value="TreeGrafter"/>
</dbReference>
<dbReference type="InterPro" id="IPR002483">
    <property type="entry name" value="PWI_dom"/>
</dbReference>
<evidence type="ECO:0000256" key="3">
    <source>
        <dbReference type="SAM" id="MobiDB-lite"/>
    </source>
</evidence>
<dbReference type="PANTHER" id="PTHR14398">
    <property type="entry name" value="RNA RECOGNITION RRM/RNP DOMAIN"/>
    <property type="match status" value="1"/>
</dbReference>
<dbReference type="PROSITE" id="PS50103">
    <property type="entry name" value="ZF_C3H1"/>
    <property type="match status" value="1"/>
</dbReference>
<keyword evidence="2" id="KW-0862">Zinc</keyword>
<keyword evidence="2" id="KW-0863">Zinc-finger</keyword>
<evidence type="ECO:0000259" key="4">
    <source>
        <dbReference type="PROSITE" id="PS50103"/>
    </source>
</evidence>
<feature type="domain" description="C3H1-type" evidence="4">
    <location>
        <begin position="367"/>
        <end position="395"/>
    </location>
</feature>
<feature type="zinc finger region" description="C3H1-type" evidence="2">
    <location>
        <begin position="367"/>
        <end position="395"/>
    </location>
</feature>
<feature type="compositionally biased region" description="Basic and acidic residues" evidence="3">
    <location>
        <begin position="156"/>
        <end position="168"/>
    </location>
</feature>
<feature type="region of interest" description="Disordered" evidence="3">
    <location>
        <begin position="75"/>
        <end position="186"/>
    </location>
</feature>
<dbReference type="AlphaFoldDB" id="A0AAE0GI45"/>
<feature type="compositionally biased region" description="Gly residues" evidence="3">
    <location>
        <begin position="337"/>
        <end position="363"/>
    </location>
</feature>
<feature type="region of interest" description="Disordered" evidence="3">
    <location>
        <begin position="296"/>
        <end position="363"/>
    </location>
</feature>
<gene>
    <name evidence="5" type="ORF">CYMTET_13595</name>
</gene>
<dbReference type="GO" id="GO:0003723">
    <property type="term" value="F:RNA binding"/>
    <property type="evidence" value="ECO:0007669"/>
    <property type="project" value="UniProtKB-KW"/>
</dbReference>
<dbReference type="SMART" id="SM00356">
    <property type="entry name" value="ZnF_C3H1"/>
    <property type="match status" value="1"/>
</dbReference>
<proteinExistence type="predicted"/>
<evidence type="ECO:0000256" key="1">
    <source>
        <dbReference type="ARBA" id="ARBA00022884"/>
    </source>
</evidence>
<dbReference type="InterPro" id="IPR045137">
    <property type="entry name" value="RBM26/27"/>
</dbReference>
<protein>
    <recommendedName>
        <fullName evidence="4">C3H1-type domain-containing protein</fullName>
    </recommendedName>
</protein>
<dbReference type="Gene3D" id="1.20.1390.10">
    <property type="entry name" value="PWI domain"/>
    <property type="match status" value="1"/>
</dbReference>
<keyword evidence="1" id="KW-0694">RNA-binding</keyword>
<dbReference type="PANTHER" id="PTHR14398:SF0">
    <property type="entry name" value="ZINC FINGER PROTEIN SWM"/>
    <property type="match status" value="1"/>
</dbReference>
<dbReference type="EMBL" id="LGRX02005417">
    <property type="protein sequence ID" value="KAK3278469.1"/>
    <property type="molecule type" value="Genomic_DNA"/>
</dbReference>
<reference evidence="5 6" key="1">
    <citation type="journal article" date="2015" name="Genome Biol. Evol.">
        <title>Comparative Genomics of a Bacterivorous Green Alga Reveals Evolutionary Causalities and Consequences of Phago-Mixotrophic Mode of Nutrition.</title>
        <authorList>
            <person name="Burns J.A."/>
            <person name="Paasch A."/>
            <person name="Narechania A."/>
            <person name="Kim E."/>
        </authorList>
    </citation>
    <scope>NUCLEOTIDE SEQUENCE [LARGE SCALE GENOMIC DNA]</scope>
    <source>
        <strain evidence="5 6">PLY_AMNH</strain>
    </source>
</reference>
<sequence length="411" mass="43635">MIIASNLVGPLQQYLTRQLQRLSNAEPEVLAQYVLALLRNNKPTEELKRLCVEQLEAFLRDDTKDFVERTFHALDSGEISAQGQPKRPQRAMSPEEEDDNRGAPSAPHTGLRAAGQYPQHPHHRDREFHGAMARAGGNRRPNEPPTRQPGPGSSRYGDRRDGVARDFLDADDSGGGGGRDRMLGPGGYYPKDPMGGMEVFRDGSLRPPPAGGGMRGGPGGGGAFYEFPPEGPLPRGHMMLGAKGLSPMSMAKGGGKGGVMMMRDEMGAHMIPVRDSDGNLVLAQVVEDRVKGGIPIGAHGKGGGKGLDRWSMKGKGMGKGGGSMPDGPWGPGPPGRLAGGRGEGSRGSGKGGEDGTYGDEGGLLGRPGTKQVCLDYEERGFCMRGALCPYDHGDRIIVEDLQVPWACSPIL</sequence>
<name>A0AAE0GI45_9CHLO</name>
<evidence type="ECO:0000256" key="2">
    <source>
        <dbReference type="PROSITE-ProRule" id="PRU00723"/>
    </source>
</evidence>
<dbReference type="InterPro" id="IPR000571">
    <property type="entry name" value="Znf_CCCH"/>
</dbReference>
<accession>A0AAE0GI45</accession>
<keyword evidence="2" id="KW-0479">Metal-binding</keyword>